<evidence type="ECO:0000313" key="3">
    <source>
        <dbReference type="EMBL" id="SVD40617.1"/>
    </source>
</evidence>
<dbReference type="InterPro" id="IPR002347">
    <property type="entry name" value="SDR_fam"/>
</dbReference>
<organism evidence="3">
    <name type="scientific">marine metagenome</name>
    <dbReference type="NCBI Taxonomy" id="408172"/>
    <lineage>
        <taxon>unclassified sequences</taxon>
        <taxon>metagenomes</taxon>
        <taxon>ecological metagenomes</taxon>
    </lineage>
</organism>
<dbReference type="AlphaFoldDB" id="A0A382V2G4"/>
<evidence type="ECO:0000256" key="2">
    <source>
        <dbReference type="ARBA" id="ARBA00023002"/>
    </source>
</evidence>
<dbReference type="SUPFAM" id="SSF51735">
    <property type="entry name" value="NAD(P)-binding Rossmann-fold domains"/>
    <property type="match status" value="1"/>
</dbReference>
<dbReference type="EMBL" id="UINC01148622">
    <property type="protein sequence ID" value="SVD40617.1"/>
    <property type="molecule type" value="Genomic_DNA"/>
</dbReference>
<proteinExistence type="inferred from homology"/>
<gene>
    <name evidence="3" type="ORF">METZ01_LOCUS393471</name>
</gene>
<sequence>VDVKDAEVEADLSRREGCDAALERLAELAPDGLDGLVACAGLGPATRPVSLITRVNFFGAQRLVDGARRLVANKKGAVVVISSNSAPMDCDQSYIDALLALDEERACSIAEEIGDGHNAYAGSKQAITRWMRREAAAYAAEGIRMNAIAPGFTRTAMTDSVYADAELGPVIKEFGETVPVGRLGQPDDIASAACFLLSDEAS</sequence>
<evidence type="ECO:0008006" key="4">
    <source>
        <dbReference type="Google" id="ProtNLM"/>
    </source>
</evidence>
<dbReference type="InterPro" id="IPR036291">
    <property type="entry name" value="NAD(P)-bd_dom_sf"/>
</dbReference>
<comment type="similarity">
    <text evidence="1">Belongs to the short-chain dehydrogenases/reductases (SDR) family.</text>
</comment>
<dbReference type="PANTHER" id="PTHR24321:SF8">
    <property type="entry name" value="ESTRADIOL 17-BETA-DEHYDROGENASE 8-RELATED"/>
    <property type="match status" value="1"/>
</dbReference>
<dbReference type="GO" id="GO:0016491">
    <property type="term" value="F:oxidoreductase activity"/>
    <property type="evidence" value="ECO:0007669"/>
    <property type="project" value="UniProtKB-KW"/>
</dbReference>
<evidence type="ECO:0000256" key="1">
    <source>
        <dbReference type="ARBA" id="ARBA00006484"/>
    </source>
</evidence>
<accession>A0A382V2G4</accession>
<keyword evidence="2" id="KW-0560">Oxidoreductase</keyword>
<protein>
    <recommendedName>
        <fullName evidence="4">NAD-dependent epimerase/dehydratase domain-containing protein</fullName>
    </recommendedName>
</protein>
<name>A0A382V2G4_9ZZZZ</name>
<feature type="non-terminal residue" evidence="3">
    <location>
        <position position="202"/>
    </location>
</feature>
<feature type="non-terminal residue" evidence="3">
    <location>
        <position position="1"/>
    </location>
</feature>
<dbReference type="Gene3D" id="3.40.50.720">
    <property type="entry name" value="NAD(P)-binding Rossmann-like Domain"/>
    <property type="match status" value="1"/>
</dbReference>
<dbReference type="Pfam" id="PF13561">
    <property type="entry name" value="adh_short_C2"/>
    <property type="match status" value="1"/>
</dbReference>
<reference evidence="3" key="1">
    <citation type="submission" date="2018-05" db="EMBL/GenBank/DDBJ databases">
        <authorList>
            <person name="Lanie J.A."/>
            <person name="Ng W.-L."/>
            <person name="Kazmierczak K.M."/>
            <person name="Andrzejewski T.M."/>
            <person name="Davidsen T.M."/>
            <person name="Wayne K.J."/>
            <person name="Tettelin H."/>
            <person name="Glass J.I."/>
            <person name="Rusch D."/>
            <person name="Podicherti R."/>
            <person name="Tsui H.-C.T."/>
            <person name="Winkler M.E."/>
        </authorList>
    </citation>
    <scope>NUCLEOTIDE SEQUENCE</scope>
</reference>
<dbReference type="PRINTS" id="PR00081">
    <property type="entry name" value="GDHRDH"/>
</dbReference>
<dbReference type="PANTHER" id="PTHR24321">
    <property type="entry name" value="DEHYDROGENASES, SHORT CHAIN"/>
    <property type="match status" value="1"/>
</dbReference>